<dbReference type="Gene3D" id="3.30.930.10">
    <property type="entry name" value="Bira Bifunctional Protein, Domain 2"/>
    <property type="match status" value="1"/>
</dbReference>
<keyword evidence="6" id="KW-0808">Transferase</keyword>
<evidence type="ECO:0000256" key="7">
    <source>
        <dbReference type="ARBA" id="ARBA00022723"/>
    </source>
</evidence>
<dbReference type="Gene3D" id="2.40.50.140">
    <property type="entry name" value="Nucleic acid-binding proteins"/>
    <property type="match status" value="1"/>
</dbReference>
<gene>
    <name evidence="17 21" type="primary">lysS</name>
    <name evidence="21" type="ORF">OJ962_14455</name>
</gene>
<dbReference type="InterPro" id="IPR002313">
    <property type="entry name" value="Lys-tRNA-ligase_II"/>
</dbReference>
<keyword evidence="8 17" id="KW-0547">Nucleotide-binding</keyword>
<evidence type="ECO:0000256" key="13">
    <source>
        <dbReference type="ARBA" id="ARBA00023268"/>
    </source>
</evidence>
<keyword evidence="5 17" id="KW-0436">Ligase</keyword>
<dbReference type="InterPro" id="IPR044136">
    <property type="entry name" value="Lys-tRNA-ligase_II_N"/>
</dbReference>
<feature type="domain" description="Aminoacyl-transfer RNA synthetases class-II family profile" evidence="20">
    <location>
        <begin position="176"/>
        <end position="477"/>
    </location>
</feature>
<dbReference type="PROSITE" id="PS50862">
    <property type="entry name" value="AA_TRNA_LIGASE_II"/>
    <property type="match status" value="1"/>
</dbReference>
<keyword evidence="4" id="KW-0472">Membrane</keyword>
<evidence type="ECO:0000256" key="19">
    <source>
        <dbReference type="SAM" id="MobiDB-lite"/>
    </source>
</evidence>
<dbReference type="PANTHER" id="PTHR42918">
    <property type="entry name" value="LYSYL-TRNA SYNTHETASE"/>
    <property type="match status" value="1"/>
</dbReference>
<evidence type="ECO:0000256" key="3">
    <source>
        <dbReference type="ARBA" id="ARBA00009968"/>
    </source>
</evidence>
<evidence type="ECO:0000256" key="16">
    <source>
        <dbReference type="ARBA" id="ARBA00048573"/>
    </source>
</evidence>
<evidence type="ECO:0000313" key="22">
    <source>
        <dbReference type="Proteomes" id="UP001147700"/>
    </source>
</evidence>
<dbReference type="RefSeq" id="WP_202957436.1">
    <property type="nucleotide sequence ID" value="NZ_JAPCID010000018.1"/>
</dbReference>
<keyword evidence="4" id="KW-1003">Cell membrane</keyword>
<dbReference type="InterPro" id="IPR004364">
    <property type="entry name" value="Aa-tRNA-synt_II"/>
</dbReference>
<dbReference type="InterPro" id="IPR045864">
    <property type="entry name" value="aa-tRNA-synth_II/BPL/LPL"/>
</dbReference>
<keyword evidence="13" id="KW-0511">Multifunctional enzyme</keyword>
<evidence type="ECO:0000256" key="4">
    <source>
        <dbReference type="ARBA" id="ARBA00022475"/>
    </source>
</evidence>
<keyword evidence="7 17" id="KW-0479">Metal-binding</keyword>
<dbReference type="NCBIfam" id="NF001756">
    <property type="entry name" value="PRK00484.1"/>
    <property type="match status" value="1"/>
</dbReference>
<dbReference type="InterPro" id="IPR018149">
    <property type="entry name" value="Lys-tRNA-synth_II_C"/>
</dbReference>
<evidence type="ECO:0000256" key="2">
    <source>
        <dbReference type="ARBA" id="ARBA00005270"/>
    </source>
</evidence>
<sequence>MSALETHFDERERRLAKVDAVRAQGTEPYPPTFARDHTAADLHGRFAGLAADADPGVCVRVAGRLMLIRRHGGLLFGTLTDQSGSIQVLASREVLGHAFDAVEALDRGDWIGVTGTVMTTHTGELTVAASEVRLLSKALRPLPDKHRGLADTEARLRERHLDLIANPSTRHTFDTRSAVVASVRSTLTERGFTEVETPVLEPHAGGAAARPFVTHHHALDADMYLRIALELPLKRLVVGGFERVFELGRVFRNEGLDPSHNPEFTLLEAYQAFADYGDMMELVETIVSRAALAATGTTVLASGVDLAPPWRRVTMASLIAEHAGVTMHPSMPLEDARAICDRLGVVYERGWGAGKLMAEVFEATAEASLIEPTFVLDHPREISPLARAHRDDPWLTERFEAFVGGRELANAYSELNDPVDQRERFEAEGFVDEAYVRALEYGLPPTGGLGIGIDRLVMLIAGVSSIREAVLFPALRPERPEAEAQPVPPPAHVPETGPAVRRPRLPRALGAATGLAGAGLVVEHALGDFHHVPTAVIGLLAIVLARGLWAGRRRAWAAATVLSGATALLRLGEPEVLIPAIALLLTLVWHRQAFPVRRRRQEPPVSATDRERARSLVLEHGTGTLDYFALRPDKRWFFTREGDAMLAYRTLAGHALVSGDPIGPPDAHERLLREFLEHCRRHGLRAAFLGAREADLAHYERFGLHANYLGDEAVLHCDRFTLAEAHKSVRSAVTRVGRECTFRVLRETDAPGQLRDALNALRERWRDGSEERGFTMELGGGVRGEDPELLLAVAFAEDGRPLGFLRLTPCYGSEPGWSLDLMQHDPDAPNGMTEYLIATTALELRSRGDKRLSLNFATWGRLFEPEASLTVAERAQRKLASVLSPYFQIRSLRDFNAKFEPEWVPRSIIVQDVEDLPVVGLLYAQVEGFVRLPGLGR</sequence>
<evidence type="ECO:0000256" key="8">
    <source>
        <dbReference type="ARBA" id="ARBA00022741"/>
    </source>
</evidence>
<evidence type="ECO:0000256" key="15">
    <source>
        <dbReference type="ARBA" id="ARBA00047540"/>
    </source>
</evidence>
<comment type="catalytic activity">
    <reaction evidence="15">
        <text>L-lysyl-tRNA(Lys) + a 1,2-diacyl-sn-glycero-3-phospho-(1'-sn-glycerol) = a 1,2-diacyl-sn-glycero-3-phospho-1'-(3'-O-L-lysyl)-sn-glycerol + tRNA(Lys)</text>
        <dbReference type="Rhea" id="RHEA:10668"/>
        <dbReference type="Rhea" id="RHEA-COMP:9696"/>
        <dbReference type="Rhea" id="RHEA-COMP:9697"/>
        <dbReference type="ChEBI" id="CHEBI:64716"/>
        <dbReference type="ChEBI" id="CHEBI:75792"/>
        <dbReference type="ChEBI" id="CHEBI:78442"/>
        <dbReference type="ChEBI" id="CHEBI:78529"/>
        <dbReference type="EC" id="2.3.2.3"/>
    </reaction>
</comment>
<comment type="subcellular location">
    <subcellularLocation>
        <location evidence="1">Cell membrane</location>
        <topology evidence="1">Multi-pass membrane protein</topology>
    </subcellularLocation>
    <subcellularLocation>
        <location evidence="17">Cytoplasm</location>
    </subcellularLocation>
</comment>
<dbReference type="InterPro" id="IPR012340">
    <property type="entry name" value="NA-bd_OB-fold"/>
</dbReference>
<evidence type="ECO:0000256" key="12">
    <source>
        <dbReference type="ARBA" id="ARBA00023251"/>
    </source>
</evidence>
<dbReference type="CDD" id="cd04322">
    <property type="entry name" value="LysRS_N"/>
    <property type="match status" value="1"/>
</dbReference>
<evidence type="ECO:0000256" key="17">
    <source>
        <dbReference type="HAMAP-Rule" id="MF_00252"/>
    </source>
</evidence>
<comment type="similarity">
    <text evidence="17">Belongs to the class-II aminoacyl-tRNA synthetase family.</text>
</comment>
<evidence type="ECO:0000256" key="5">
    <source>
        <dbReference type="ARBA" id="ARBA00022598"/>
    </source>
</evidence>
<dbReference type="CDD" id="cd00775">
    <property type="entry name" value="LysRS_core"/>
    <property type="match status" value="1"/>
</dbReference>
<evidence type="ECO:0000259" key="20">
    <source>
        <dbReference type="PROSITE" id="PS50862"/>
    </source>
</evidence>
<comment type="function">
    <text evidence="14">Catalyzes the production of L-lysyl-tRNA(Lys)transfer and the transfer of a lysyl group from L-lysyl-tRNA(Lys) to membrane-bound phosphatidylglycerol (PG), which produces lysylphosphatidylglycerol (LPG), one of the components of the bacterial membrane with a positive net charge. LPG synthesis contributes to the resistance to cationic antimicrobial peptides (CAMPs) and likely protects M.tuberculosis against the CAMPs produced by competiting microorganisms (bacteriocins). In fact, the modification of anionic phosphatidylglycerol with positively charged L-lysine results in repulsion of the peptides.</text>
</comment>
<feature type="region of interest" description="Disordered" evidence="19">
    <location>
        <begin position="480"/>
        <end position="499"/>
    </location>
</feature>
<comment type="subunit">
    <text evidence="17">Homodimer.</text>
</comment>
<dbReference type="Pfam" id="PF00152">
    <property type="entry name" value="tRNA-synt_2"/>
    <property type="match status" value="1"/>
</dbReference>
<comment type="caution">
    <text evidence="21">The sequence shown here is derived from an EMBL/GenBank/DDBJ whole genome shotgun (WGS) entry which is preliminary data.</text>
</comment>
<dbReference type="Pfam" id="PF01336">
    <property type="entry name" value="tRNA_anti-codon"/>
    <property type="match status" value="1"/>
</dbReference>
<keyword evidence="12" id="KW-0046">Antibiotic resistance</keyword>
<dbReference type="EC" id="6.1.1.6" evidence="17"/>
<evidence type="ECO:0000313" key="21">
    <source>
        <dbReference type="EMBL" id="MDA0138702.1"/>
    </source>
</evidence>
<dbReference type="InterPro" id="IPR024320">
    <property type="entry name" value="LPG_synthase_C"/>
</dbReference>
<keyword evidence="9 17" id="KW-0067">ATP-binding</keyword>
<proteinExistence type="inferred from homology"/>
<comment type="cofactor">
    <cofactor evidence="17 18">
        <name>Mg(2+)</name>
        <dbReference type="ChEBI" id="CHEBI:18420"/>
    </cofactor>
    <text evidence="17 18">Binds 3 Mg(2+) ions per subunit.</text>
</comment>
<organism evidence="21 22">
    <name type="scientific">Solirubrobacter deserti</name>
    <dbReference type="NCBI Taxonomy" id="2282478"/>
    <lineage>
        <taxon>Bacteria</taxon>
        <taxon>Bacillati</taxon>
        <taxon>Actinomycetota</taxon>
        <taxon>Thermoleophilia</taxon>
        <taxon>Solirubrobacterales</taxon>
        <taxon>Solirubrobacteraceae</taxon>
        <taxon>Solirubrobacter</taxon>
    </lineage>
</organism>
<reference evidence="21" key="1">
    <citation type="submission" date="2022-10" db="EMBL/GenBank/DDBJ databases">
        <title>The WGS of Solirubrobacter sp. CPCC 204708.</title>
        <authorList>
            <person name="Jiang Z."/>
        </authorList>
    </citation>
    <scope>NUCLEOTIDE SEQUENCE</scope>
    <source>
        <strain evidence="21">CPCC 204708</strain>
    </source>
</reference>
<dbReference type="Pfam" id="PF09924">
    <property type="entry name" value="LPG_synthase_C"/>
    <property type="match status" value="1"/>
</dbReference>
<keyword evidence="22" id="KW-1185">Reference proteome</keyword>
<evidence type="ECO:0000256" key="9">
    <source>
        <dbReference type="ARBA" id="ARBA00022840"/>
    </source>
</evidence>
<dbReference type="PRINTS" id="PR00982">
    <property type="entry name" value="TRNASYNTHLYS"/>
</dbReference>
<keyword evidence="17" id="KW-0963">Cytoplasm</keyword>
<keyword evidence="10" id="KW-0443">Lipid metabolism</keyword>
<dbReference type="HAMAP" id="MF_00252">
    <property type="entry name" value="Lys_tRNA_synth_class2"/>
    <property type="match status" value="1"/>
</dbReference>
<dbReference type="SUPFAM" id="SSF50249">
    <property type="entry name" value="Nucleic acid-binding proteins"/>
    <property type="match status" value="1"/>
</dbReference>
<dbReference type="Proteomes" id="UP001147700">
    <property type="component" value="Unassembled WGS sequence"/>
</dbReference>
<keyword evidence="11 17" id="KW-0030">Aminoacyl-tRNA synthetase</keyword>
<keyword evidence="17" id="KW-0648">Protein biosynthesis</keyword>
<feature type="binding site" evidence="17">
    <location>
        <position position="407"/>
    </location>
    <ligand>
        <name>Mg(2+)</name>
        <dbReference type="ChEBI" id="CHEBI:18420"/>
        <label>2</label>
    </ligand>
</feature>
<evidence type="ECO:0000256" key="10">
    <source>
        <dbReference type="ARBA" id="ARBA00023098"/>
    </source>
</evidence>
<comment type="similarity">
    <text evidence="2">In the N-terminal section; belongs to the LPG synthetase family.</text>
</comment>
<keyword evidence="17 18" id="KW-0460">Magnesium</keyword>
<evidence type="ECO:0000256" key="18">
    <source>
        <dbReference type="RuleBase" id="RU000336"/>
    </source>
</evidence>
<accession>A0ABT4RJG9</accession>
<name>A0ABT4RJG9_9ACTN</name>
<dbReference type="InterPro" id="IPR004365">
    <property type="entry name" value="NA-bd_OB_tRNA"/>
</dbReference>
<dbReference type="PANTHER" id="PTHR42918:SF15">
    <property type="entry name" value="LYSINE--TRNA LIGASE, CHLOROPLASTIC_MITOCHONDRIAL"/>
    <property type="match status" value="1"/>
</dbReference>
<comment type="similarity">
    <text evidence="3">In the C-terminal section; belongs to the class-II aminoacyl-tRNA synthetase family.</text>
</comment>
<protein>
    <recommendedName>
        <fullName evidence="17">Lysine--tRNA ligase</fullName>
        <ecNumber evidence="17">6.1.1.6</ecNumber>
    </recommendedName>
    <alternativeName>
        <fullName evidence="17">Lysyl-tRNA synthetase</fullName>
        <shortName evidence="17">LysRS</shortName>
    </alternativeName>
</protein>
<dbReference type="GO" id="GO:0004824">
    <property type="term" value="F:lysine-tRNA ligase activity"/>
    <property type="evidence" value="ECO:0007669"/>
    <property type="project" value="UniProtKB-EC"/>
</dbReference>
<evidence type="ECO:0000256" key="1">
    <source>
        <dbReference type="ARBA" id="ARBA00004651"/>
    </source>
</evidence>
<dbReference type="SUPFAM" id="SSF55681">
    <property type="entry name" value="Class II aaRS and biotin synthetases"/>
    <property type="match status" value="1"/>
</dbReference>
<evidence type="ECO:0000256" key="14">
    <source>
        <dbReference type="ARBA" id="ARBA00024681"/>
    </source>
</evidence>
<feature type="binding site" evidence="17">
    <location>
        <position position="400"/>
    </location>
    <ligand>
        <name>Mg(2+)</name>
        <dbReference type="ChEBI" id="CHEBI:18420"/>
        <label>1</label>
    </ligand>
</feature>
<feature type="binding site" evidence="17">
    <location>
        <position position="407"/>
    </location>
    <ligand>
        <name>Mg(2+)</name>
        <dbReference type="ChEBI" id="CHEBI:18420"/>
        <label>1</label>
    </ligand>
</feature>
<evidence type="ECO:0000256" key="11">
    <source>
        <dbReference type="ARBA" id="ARBA00023146"/>
    </source>
</evidence>
<dbReference type="EMBL" id="JAPCID010000018">
    <property type="protein sequence ID" value="MDA0138702.1"/>
    <property type="molecule type" value="Genomic_DNA"/>
</dbReference>
<comment type="catalytic activity">
    <reaction evidence="16 17 18">
        <text>tRNA(Lys) + L-lysine + ATP = L-lysyl-tRNA(Lys) + AMP + diphosphate</text>
        <dbReference type="Rhea" id="RHEA:20792"/>
        <dbReference type="Rhea" id="RHEA-COMP:9696"/>
        <dbReference type="Rhea" id="RHEA-COMP:9697"/>
        <dbReference type="ChEBI" id="CHEBI:30616"/>
        <dbReference type="ChEBI" id="CHEBI:32551"/>
        <dbReference type="ChEBI" id="CHEBI:33019"/>
        <dbReference type="ChEBI" id="CHEBI:78442"/>
        <dbReference type="ChEBI" id="CHEBI:78529"/>
        <dbReference type="ChEBI" id="CHEBI:456215"/>
        <dbReference type="EC" id="6.1.1.6"/>
    </reaction>
</comment>
<evidence type="ECO:0000256" key="6">
    <source>
        <dbReference type="ARBA" id="ARBA00022679"/>
    </source>
</evidence>
<dbReference type="NCBIfam" id="TIGR00499">
    <property type="entry name" value="lysS_bact"/>
    <property type="match status" value="1"/>
</dbReference>
<dbReference type="InterPro" id="IPR006195">
    <property type="entry name" value="aa-tRNA-synth_II"/>
</dbReference>